<reference evidence="2 3" key="1">
    <citation type="submission" date="2011-07" db="EMBL/GenBank/DDBJ databases">
        <title>The complete genome of chromosome of Emticicia oligotrophica DSM 17448.</title>
        <authorList>
            <consortium name="US DOE Joint Genome Institute (JGI-PGF)"/>
            <person name="Lucas S."/>
            <person name="Han J."/>
            <person name="Lapidus A."/>
            <person name="Bruce D."/>
            <person name="Goodwin L."/>
            <person name="Pitluck S."/>
            <person name="Peters L."/>
            <person name="Kyrpides N."/>
            <person name="Mavromatis K."/>
            <person name="Ivanova N."/>
            <person name="Ovchinnikova G."/>
            <person name="Teshima H."/>
            <person name="Detter J.C."/>
            <person name="Tapia R."/>
            <person name="Han C."/>
            <person name="Land M."/>
            <person name="Hauser L."/>
            <person name="Markowitz V."/>
            <person name="Cheng J.-F."/>
            <person name="Hugenholtz P."/>
            <person name="Woyke T."/>
            <person name="Wu D."/>
            <person name="Tindall B."/>
            <person name="Pomrenke H."/>
            <person name="Brambilla E."/>
            <person name="Klenk H.-P."/>
            <person name="Eisen J.A."/>
        </authorList>
    </citation>
    <scope>NUCLEOTIDE SEQUENCE [LARGE SCALE GENOMIC DNA]</scope>
    <source>
        <strain evidence="2 3">DSM 17448</strain>
    </source>
</reference>
<keyword evidence="3" id="KW-1185">Reference proteome</keyword>
<accession>A0ABN4AMA3</accession>
<dbReference type="PROSITE" id="PS50943">
    <property type="entry name" value="HTH_CROC1"/>
    <property type="match status" value="1"/>
</dbReference>
<dbReference type="InterPro" id="IPR010982">
    <property type="entry name" value="Lambda_DNA-bd_dom_sf"/>
</dbReference>
<proteinExistence type="predicted"/>
<dbReference type="EMBL" id="CP002961">
    <property type="protein sequence ID" value="AFK03333.1"/>
    <property type="molecule type" value="Genomic_DNA"/>
</dbReference>
<evidence type="ECO:0000313" key="3">
    <source>
        <dbReference type="Proteomes" id="UP000002875"/>
    </source>
</evidence>
<dbReference type="Pfam" id="PF01381">
    <property type="entry name" value="HTH_3"/>
    <property type="match status" value="1"/>
</dbReference>
<evidence type="ECO:0000313" key="2">
    <source>
        <dbReference type="EMBL" id="AFK03333.1"/>
    </source>
</evidence>
<feature type="domain" description="HTH cro/C1-type" evidence="1">
    <location>
        <begin position="9"/>
        <end position="64"/>
    </location>
</feature>
<name>A0ABN4AMA3_EMTOG</name>
<dbReference type="Gene3D" id="1.10.260.40">
    <property type="entry name" value="lambda repressor-like DNA-binding domains"/>
    <property type="match status" value="1"/>
</dbReference>
<dbReference type="CDD" id="cd00093">
    <property type="entry name" value="HTH_XRE"/>
    <property type="match status" value="1"/>
</dbReference>
<dbReference type="SUPFAM" id="SSF47413">
    <property type="entry name" value="lambda repressor-like DNA-binding domains"/>
    <property type="match status" value="1"/>
</dbReference>
<dbReference type="RefSeq" id="WP_015029030.1">
    <property type="nucleotide sequence ID" value="NC_018748.1"/>
</dbReference>
<organism evidence="2 3">
    <name type="scientific">Emticicia oligotrophica (strain DSM 17448 / CIP 109782 / MTCC 6937 / GPTSA100-15)</name>
    <dbReference type="NCBI Taxonomy" id="929562"/>
    <lineage>
        <taxon>Bacteria</taxon>
        <taxon>Pseudomonadati</taxon>
        <taxon>Bacteroidota</taxon>
        <taxon>Cytophagia</taxon>
        <taxon>Cytophagales</taxon>
        <taxon>Leadbetterellaceae</taxon>
        <taxon>Emticicia</taxon>
    </lineage>
</organism>
<evidence type="ECO:0000259" key="1">
    <source>
        <dbReference type="PROSITE" id="PS50943"/>
    </source>
</evidence>
<gene>
    <name evidence="2" type="ordered locus">Emtol_2195</name>
</gene>
<sequence length="112" mass="12868">MMNNINTKLRTLRELHNYKQDYVATVLGITQSGYAKIENGDIGNVSLKYLQKLAKLYELNLEQLLDWNGKINIDTINGVGVNQDTMHLHIPADERIIELEEKVEKLLKMVSK</sequence>
<dbReference type="SMART" id="SM00530">
    <property type="entry name" value="HTH_XRE"/>
    <property type="match status" value="1"/>
</dbReference>
<dbReference type="InterPro" id="IPR001387">
    <property type="entry name" value="Cro/C1-type_HTH"/>
</dbReference>
<protein>
    <submittedName>
        <fullName evidence="2">Helix-turn-helix domain protein</fullName>
    </submittedName>
</protein>
<dbReference type="Proteomes" id="UP000002875">
    <property type="component" value="Chromosome"/>
</dbReference>